<evidence type="ECO:0000313" key="3">
    <source>
        <dbReference type="EMBL" id="KAF2759644.1"/>
    </source>
</evidence>
<dbReference type="Proteomes" id="UP000799437">
    <property type="component" value="Unassembled WGS sequence"/>
</dbReference>
<dbReference type="PANTHER" id="PTHR10845">
    <property type="entry name" value="REGULATOR OF G PROTEIN SIGNALING"/>
    <property type="match status" value="1"/>
</dbReference>
<dbReference type="InterPro" id="IPR044926">
    <property type="entry name" value="RGS_subdomain_2"/>
</dbReference>
<organism evidence="3 4">
    <name type="scientific">Pseudovirgaria hyperparasitica</name>
    <dbReference type="NCBI Taxonomy" id="470096"/>
    <lineage>
        <taxon>Eukaryota</taxon>
        <taxon>Fungi</taxon>
        <taxon>Dikarya</taxon>
        <taxon>Ascomycota</taxon>
        <taxon>Pezizomycotina</taxon>
        <taxon>Dothideomycetes</taxon>
        <taxon>Dothideomycetes incertae sedis</taxon>
        <taxon>Acrospermales</taxon>
        <taxon>Acrospermaceae</taxon>
        <taxon>Pseudovirgaria</taxon>
    </lineage>
</organism>
<dbReference type="EMBL" id="ML996569">
    <property type="protein sequence ID" value="KAF2759644.1"/>
    <property type="molecule type" value="Genomic_DNA"/>
</dbReference>
<evidence type="ECO:0000256" key="1">
    <source>
        <dbReference type="SAM" id="MobiDB-lite"/>
    </source>
</evidence>
<feature type="region of interest" description="Disordered" evidence="1">
    <location>
        <begin position="1"/>
        <end position="43"/>
    </location>
</feature>
<dbReference type="OrthoDB" id="10266999at2759"/>
<feature type="compositionally biased region" description="Polar residues" evidence="1">
    <location>
        <begin position="367"/>
        <end position="376"/>
    </location>
</feature>
<keyword evidence="4" id="KW-1185">Reference proteome</keyword>
<dbReference type="AlphaFoldDB" id="A0A6A6WC70"/>
<dbReference type="RefSeq" id="XP_033602095.1">
    <property type="nucleotide sequence ID" value="XM_033745353.1"/>
</dbReference>
<dbReference type="SMART" id="SM00315">
    <property type="entry name" value="RGS"/>
    <property type="match status" value="1"/>
</dbReference>
<feature type="domain" description="RGS" evidence="2">
    <location>
        <begin position="93"/>
        <end position="205"/>
    </location>
</feature>
<dbReference type="PROSITE" id="PS50132">
    <property type="entry name" value="RGS"/>
    <property type="match status" value="1"/>
</dbReference>
<protein>
    <submittedName>
        <fullName evidence="3">Regulator of G protein signaling superfamily</fullName>
    </submittedName>
</protein>
<dbReference type="Pfam" id="PF00615">
    <property type="entry name" value="RGS"/>
    <property type="match status" value="1"/>
</dbReference>
<feature type="compositionally biased region" description="Polar residues" evidence="1">
    <location>
        <begin position="335"/>
        <end position="358"/>
    </location>
</feature>
<dbReference type="CDD" id="cd07440">
    <property type="entry name" value="RGS"/>
    <property type="match status" value="1"/>
</dbReference>
<dbReference type="InterPro" id="IPR016137">
    <property type="entry name" value="RGS"/>
</dbReference>
<proteinExistence type="predicted"/>
<feature type="compositionally biased region" description="Basic and acidic residues" evidence="1">
    <location>
        <begin position="391"/>
        <end position="403"/>
    </location>
</feature>
<dbReference type="InterPro" id="IPR036305">
    <property type="entry name" value="RGS_sf"/>
</dbReference>
<sequence length="403" mass="44322">MPHRKSNKPSLQIKTISSKSSHSFSTSTAVYESSSEEEETRYKPKMATEYLSTRPLTVSIPRSTSSGPYCTRRPNLSEILANTSQSPYSLADFMAYLSRKHCLETLEFTMDASRYKKHYAKMVNRKPFSSDEGANVKKLWRRLVDAYIAPGGNREVNLPAETRDHLLRQAQADSALPPDPTVLDTAVRMVYELMEESVLVPFLNSQCPASGIQANSSDENLDTSTQQYDAQAYYATAHTQQHVRQTTSQATSIPTHAYNRASAPATYSRSLGPATQHSRFASGPARFASTHSNASGSETLTDDSGSVSPSNDPMTPPTTPPMSEQYGGGWAAELYNSSHPHTTTQTGYISSANSSPRSTRGDHASLANATANQWKRVSSKLGWRKRSGGQLREESEAADRMEE</sequence>
<evidence type="ECO:0000313" key="4">
    <source>
        <dbReference type="Proteomes" id="UP000799437"/>
    </source>
</evidence>
<dbReference type="PANTHER" id="PTHR10845:SF267">
    <property type="entry name" value="REGULATOR OF G PROTEIN SIGNALING DOMAIN PROTEIN (AFU_ORTHOLOGUE AFUA_6G06860)"/>
    <property type="match status" value="1"/>
</dbReference>
<accession>A0A6A6WC70</accession>
<evidence type="ECO:0000259" key="2">
    <source>
        <dbReference type="PROSITE" id="PS50132"/>
    </source>
</evidence>
<feature type="compositionally biased region" description="Polar residues" evidence="1">
    <location>
        <begin position="289"/>
        <end position="312"/>
    </location>
</feature>
<feature type="region of interest" description="Disordered" evidence="1">
    <location>
        <begin position="285"/>
        <end position="403"/>
    </location>
</feature>
<reference evidence="3" key="1">
    <citation type="journal article" date="2020" name="Stud. Mycol.">
        <title>101 Dothideomycetes genomes: a test case for predicting lifestyles and emergence of pathogens.</title>
        <authorList>
            <person name="Haridas S."/>
            <person name="Albert R."/>
            <person name="Binder M."/>
            <person name="Bloem J."/>
            <person name="Labutti K."/>
            <person name="Salamov A."/>
            <person name="Andreopoulos B."/>
            <person name="Baker S."/>
            <person name="Barry K."/>
            <person name="Bills G."/>
            <person name="Bluhm B."/>
            <person name="Cannon C."/>
            <person name="Castanera R."/>
            <person name="Culley D."/>
            <person name="Daum C."/>
            <person name="Ezra D."/>
            <person name="Gonzalez J."/>
            <person name="Henrissat B."/>
            <person name="Kuo A."/>
            <person name="Liang C."/>
            <person name="Lipzen A."/>
            <person name="Lutzoni F."/>
            <person name="Magnuson J."/>
            <person name="Mondo S."/>
            <person name="Nolan M."/>
            <person name="Ohm R."/>
            <person name="Pangilinan J."/>
            <person name="Park H.-J."/>
            <person name="Ramirez L."/>
            <person name="Alfaro M."/>
            <person name="Sun H."/>
            <person name="Tritt A."/>
            <person name="Yoshinaga Y."/>
            <person name="Zwiers L.-H."/>
            <person name="Turgeon B."/>
            <person name="Goodwin S."/>
            <person name="Spatafora J."/>
            <person name="Crous P."/>
            <person name="Grigoriev I."/>
        </authorList>
    </citation>
    <scope>NUCLEOTIDE SEQUENCE</scope>
    <source>
        <strain evidence="3">CBS 121739</strain>
    </source>
</reference>
<feature type="compositionally biased region" description="Low complexity" evidence="1">
    <location>
        <begin position="13"/>
        <end position="33"/>
    </location>
</feature>
<dbReference type="GeneID" id="54486407"/>
<name>A0A6A6WC70_9PEZI</name>
<gene>
    <name evidence="3" type="ORF">EJ05DRAFT_484581</name>
</gene>
<dbReference type="Gene3D" id="1.10.167.10">
    <property type="entry name" value="Regulator of G-protein Signalling 4, domain 2"/>
    <property type="match status" value="1"/>
</dbReference>
<dbReference type="SUPFAM" id="SSF48097">
    <property type="entry name" value="Regulator of G-protein signaling, RGS"/>
    <property type="match status" value="1"/>
</dbReference>